<feature type="compositionally biased region" description="Basic and acidic residues" evidence="1">
    <location>
        <begin position="45"/>
        <end position="54"/>
    </location>
</feature>
<evidence type="ECO:0000313" key="2">
    <source>
        <dbReference type="EMBL" id="QIS34359.1"/>
    </source>
</evidence>
<geneLocation type="plasmid" evidence="2">
    <name>pG426-FII</name>
</geneLocation>
<dbReference type="AlphaFoldDB" id="A0A6H0A3Q2"/>
<evidence type="ECO:0000256" key="1">
    <source>
        <dbReference type="SAM" id="MobiDB-lite"/>
    </source>
</evidence>
<reference evidence="2" key="1">
    <citation type="submission" date="2019-12" db="EMBL/GenBank/DDBJ databases">
        <title>Compelete sequence of Tn6502.</title>
        <authorList>
            <person name="Zhou D."/>
        </authorList>
    </citation>
    <scope>NUCLEOTIDE SEQUENCE</scope>
    <source>
        <strain evidence="2">G426</strain>
        <plasmid evidence="2">pG426-FII</plasmid>
    </source>
</reference>
<accession>A0A6H0A3Q2</accession>
<keyword evidence="2" id="KW-0614">Plasmid</keyword>
<name>A0A6H0A3Q2_9ENTR</name>
<sequence length="62" mass="6438">MASHINSILYFICNTAGEESGRAGGAAALPRSPEGELPLRFVHASGRDRKEKGATGEPATPS</sequence>
<proteinExistence type="predicted"/>
<feature type="region of interest" description="Disordered" evidence="1">
    <location>
        <begin position="19"/>
        <end position="62"/>
    </location>
</feature>
<organism evidence="2">
    <name type="scientific">Leclercia adecarboxylata</name>
    <dbReference type="NCBI Taxonomy" id="83655"/>
    <lineage>
        <taxon>Bacteria</taxon>
        <taxon>Pseudomonadati</taxon>
        <taxon>Pseudomonadota</taxon>
        <taxon>Gammaproteobacteria</taxon>
        <taxon>Enterobacterales</taxon>
        <taxon>Enterobacteriaceae</taxon>
        <taxon>Leclercia</taxon>
    </lineage>
</organism>
<dbReference type="EMBL" id="MN842294">
    <property type="protein sequence ID" value="QIS34359.1"/>
    <property type="molecule type" value="Genomic_DNA"/>
</dbReference>
<protein>
    <submittedName>
        <fullName evidence="2">Uncharacterized protein</fullName>
    </submittedName>
</protein>